<evidence type="ECO:0000256" key="7">
    <source>
        <dbReference type="SAM" id="MobiDB-lite"/>
    </source>
</evidence>
<feature type="compositionally biased region" description="Polar residues" evidence="7">
    <location>
        <begin position="25"/>
        <end position="43"/>
    </location>
</feature>
<reference evidence="9" key="2">
    <citation type="submission" date="2023-11" db="UniProtKB">
        <authorList>
            <consortium name="WormBaseParasite"/>
        </authorList>
    </citation>
    <scope>IDENTIFICATION</scope>
</reference>
<feature type="region of interest" description="Disordered" evidence="7">
    <location>
        <begin position="104"/>
        <end position="126"/>
    </location>
</feature>
<protein>
    <recommendedName>
        <fullName evidence="10">Dynein light intermediate chain</fullName>
    </recommendedName>
</protein>
<proteinExistence type="predicted"/>
<evidence type="ECO:0000256" key="4">
    <source>
        <dbReference type="ARBA" id="ARBA00023017"/>
    </source>
</evidence>
<dbReference type="AlphaFoldDB" id="A0AA85IXP9"/>
<evidence type="ECO:0008006" key="10">
    <source>
        <dbReference type="Google" id="ProtNLM"/>
    </source>
</evidence>
<dbReference type="Proteomes" id="UP000050795">
    <property type="component" value="Unassembled WGS sequence"/>
</dbReference>
<name>A0AA85IXP9_TRIRE</name>
<feature type="region of interest" description="Disordered" evidence="7">
    <location>
        <begin position="22"/>
        <end position="90"/>
    </location>
</feature>
<sequence>MEVALQDDQTFLTRPMVSIQRDIAQPNTPVPGSSDSVTDQISATPALMNSSSVVGNPSVSGSPRTSASRTKPVTSSGGPTPTAGAGTGASEGVLANFFNSLLSKRGTLGEGGSGLDDERFSPFRNA</sequence>
<evidence type="ECO:0000256" key="6">
    <source>
        <dbReference type="ARBA" id="ARBA00023212"/>
    </source>
</evidence>
<feature type="compositionally biased region" description="Polar residues" evidence="7">
    <location>
        <begin position="64"/>
        <end position="73"/>
    </location>
</feature>
<dbReference type="GO" id="GO:0030286">
    <property type="term" value="C:dynein complex"/>
    <property type="evidence" value="ECO:0007669"/>
    <property type="project" value="UniProtKB-KW"/>
</dbReference>
<keyword evidence="8" id="KW-1185">Reference proteome</keyword>
<evidence type="ECO:0000256" key="2">
    <source>
        <dbReference type="ARBA" id="ARBA00022490"/>
    </source>
</evidence>
<dbReference type="WBParaSite" id="TREG1_129470.1">
    <property type="protein sequence ID" value="TREG1_129470.1"/>
    <property type="gene ID" value="TREG1_129470"/>
</dbReference>
<dbReference type="InterPro" id="IPR022780">
    <property type="entry name" value="Dynein_light_int_chain"/>
</dbReference>
<accession>A0AA85IXP9</accession>
<feature type="compositionally biased region" description="Low complexity" evidence="7">
    <location>
        <begin position="74"/>
        <end position="90"/>
    </location>
</feature>
<evidence type="ECO:0000256" key="5">
    <source>
        <dbReference type="ARBA" id="ARBA00023175"/>
    </source>
</evidence>
<comment type="subcellular location">
    <subcellularLocation>
        <location evidence="1">Cytoplasm</location>
        <location evidence="1">Cytoskeleton</location>
    </subcellularLocation>
</comment>
<keyword evidence="4" id="KW-0243">Dynein</keyword>
<keyword evidence="2" id="KW-0963">Cytoplasm</keyword>
<feature type="compositionally biased region" description="Low complexity" evidence="7">
    <location>
        <begin position="49"/>
        <end position="63"/>
    </location>
</feature>
<keyword evidence="5" id="KW-0505">Motor protein</keyword>
<keyword evidence="3" id="KW-0493">Microtubule</keyword>
<reference evidence="8" key="1">
    <citation type="submission" date="2022-06" db="EMBL/GenBank/DDBJ databases">
        <authorList>
            <person name="Berger JAMES D."/>
            <person name="Berger JAMES D."/>
        </authorList>
    </citation>
    <scope>NUCLEOTIDE SEQUENCE [LARGE SCALE GENOMIC DNA]</scope>
</reference>
<evidence type="ECO:0000313" key="8">
    <source>
        <dbReference type="Proteomes" id="UP000050795"/>
    </source>
</evidence>
<evidence type="ECO:0000256" key="1">
    <source>
        <dbReference type="ARBA" id="ARBA00004245"/>
    </source>
</evidence>
<dbReference type="Pfam" id="PF05783">
    <property type="entry name" value="DLIC"/>
    <property type="match status" value="1"/>
</dbReference>
<organism evidence="8 9">
    <name type="scientific">Trichobilharzia regenti</name>
    <name type="common">Nasal bird schistosome</name>
    <dbReference type="NCBI Taxonomy" id="157069"/>
    <lineage>
        <taxon>Eukaryota</taxon>
        <taxon>Metazoa</taxon>
        <taxon>Spiralia</taxon>
        <taxon>Lophotrochozoa</taxon>
        <taxon>Platyhelminthes</taxon>
        <taxon>Trematoda</taxon>
        <taxon>Digenea</taxon>
        <taxon>Strigeidida</taxon>
        <taxon>Schistosomatoidea</taxon>
        <taxon>Schistosomatidae</taxon>
        <taxon>Trichobilharzia</taxon>
    </lineage>
</organism>
<keyword evidence="6" id="KW-0206">Cytoskeleton</keyword>
<evidence type="ECO:0000256" key="3">
    <source>
        <dbReference type="ARBA" id="ARBA00022701"/>
    </source>
</evidence>
<feature type="compositionally biased region" description="Basic and acidic residues" evidence="7">
    <location>
        <begin position="116"/>
        <end position="126"/>
    </location>
</feature>
<dbReference type="GO" id="GO:0005874">
    <property type="term" value="C:microtubule"/>
    <property type="evidence" value="ECO:0007669"/>
    <property type="project" value="UniProtKB-KW"/>
</dbReference>
<evidence type="ECO:0000313" key="9">
    <source>
        <dbReference type="WBParaSite" id="TREG1_129470.1"/>
    </source>
</evidence>